<dbReference type="AlphaFoldDB" id="A0A1G5WDI2"/>
<protein>
    <recommendedName>
        <fullName evidence="4">Probable multidrug resistance protein NorM</fullName>
    </recommendedName>
    <alternativeName>
        <fullName evidence="12">Multidrug-efflux transporter</fullName>
    </alternativeName>
</protein>
<proteinExistence type="inferred from homology"/>
<reference evidence="14 15" key="1">
    <citation type="submission" date="2016-10" db="EMBL/GenBank/DDBJ databases">
        <authorList>
            <person name="de Groot N.N."/>
        </authorList>
    </citation>
    <scope>NUCLEOTIDE SEQUENCE [LARGE SCALE GENOMIC DNA]</scope>
    <source>
        <strain evidence="14 15">DSM 15230</strain>
    </source>
</reference>
<feature type="transmembrane region" description="Helical" evidence="13">
    <location>
        <begin position="363"/>
        <end position="379"/>
    </location>
</feature>
<dbReference type="Pfam" id="PF01554">
    <property type="entry name" value="MatE"/>
    <property type="match status" value="2"/>
</dbReference>
<dbReference type="GO" id="GO:0015297">
    <property type="term" value="F:antiporter activity"/>
    <property type="evidence" value="ECO:0007669"/>
    <property type="project" value="UniProtKB-KW"/>
</dbReference>
<dbReference type="InterPro" id="IPR050222">
    <property type="entry name" value="MATE_MdtK"/>
</dbReference>
<evidence type="ECO:0000256" key="12">
    <source>
        <dbReference type="ARBA" id="ARBA00031636"/>
    </source>
</evidence>
<feature type="transmembrane region" description="Helical" evidence="13">
    <location>
        <begin position="316"/>
        <end position="343"/>
    </location>
</feature>
<dbReference type="GO" id="GO:0005886">
    <property type="term" value="C:plasma membrane"/>
    <property type="evidence" value="ECO:0007669"/>
    <property type="project" value="UniProtKB-SubCell"/>
</dbReference>
<dbReference type="EMBL" id="FMXA01000018">
    <property type="protein sequence ID" value="SDA56209.1"/>
    <property type="molecule type" value="Genomic_DNA"/>
</dbReference>
<keyword evidence="6" id="KW-0050">Antiport</keyword>
<keyword evidence="9 13" id="KW-1133">Transmembrane helix</keyword>
<keyword evidence="15" id="KW-1185">Reference proteome</keyword>
<evidence type="ECO:0000256" key="5">
    <source>
        <dbReference type="ARBA" id="ARBA00022448"/>
    </source>
</evidence>
<evidence type="ECO:0000256" key="6">
    <source>
        <dbReference type="ARBA" id="ARBA00022449"/>
    </source>
</evidence>
<dbReference type="OrthoDB" id="9776324at2"/>
<name>A0A1G5WDI2_9FIRM</name>
<comment type="function">
    <text evidence="1">Multidrug efflux pump.</text>
</comment>
<dbReference type="Proteomes" id="UP000199689">
    <property type="component" value="Unassembled WGS sequence"/>
</dbReference>
<evidence type="ECO:0000313" key="15">
    <source>
        <dbReference type="Proteomes" id="UP000199689"/>
    </source>
</evidence>
<dbReference type="NCBIfam" id="TIGR00797">
    <property type="entry name" value="matE"/>
    <property type="match status" value="1"/>
</dbReference>
<feature type="transmembrane region" description="Helical" evidence="13">
    <location>
        <begin position="57"/>
        <end position="80"/>
    </location>
</feature>
<dbReference type="GO" id="GO:0042910">
    <property type="term" value="F:xenobiotic transmembrane transporter activity"/>
    <property type="evidence" value="ECO:0007669"/>
    <property type="project" value="InterPro"/>
</dbReference>
<keyword evidence="10" id="KW-0406">Ion transport</keyword>
<organism evidence="14 15">
    <name type="scientific">Allisonella histaminiformans</name>
    <dbReference type="NCBI Taxonomy" id="209880"/>
    <lineage>
        <taxon>Bacteria</taxon>
        <taxon>Bacillati</taxon>
        <taxon>Bacillota</taxon>
        <taxon>Negativicutes</taxon>
        <taxon>Veillonellales</taxon>
        <taxon>Veillonellaceae</taxon>
        <taxon>Allisonella</taxon>
    </lineage>
</organism>
<feature type="transmembrane region" description="Helical" evidence="13">
    <location>
        <begin position="92"/>
        <end position="115"/>
    </location>
</feature>
<feature type="transmembrane region" description="Helical" evidence="13">
    <location>
        <begin position="386"/>
        <end position="409"/>
    </location>
</feature>
<dbReference type="GO" id="GO:0006811">
    <property type="term" value="P:monoatomic ion transport"/>
    <property type="evidence" value="ECO:0007669"/>
    <property type="project" value="UniProtKB-KW"/>
</dbReference>
<evidence type="ECO:0000256" key="9">
    <source>
        <dbReference type="ARBA" id="ARBA00022989"/>
    </source>
</evidence>
<comment type="subcellular location">
    <subcellularLocation>
        <location evidence="2">Cell membrane</location>
        <topology evidence="2">Multi-pass membrane protein</topology>
    </subcellularLocation>
</comment>
<evidence type="ECO:0000256" key="7">
    <source>
        <dbReference type="ARBA" id="ARBA00022475"/>
    </source>
</evidence>
<feature type="transmembrane region" description="Helical" evidence="13">
    <location>
        <begin position="166"/>
        <end position="187"/>
    </location>
</feature>
<gene>
    <name evidence="14" type="ORF">SAMN02910343_01313</name>
</gene>
<dbReference type="CDD" id="cd13138">
    <property type="entry name" value="MATE_yoeA_like"/>
    <property type="match status" value="1"/>
</dbReference>
<evidence type="ECO:0000256" key="8">
    <source>
        <dbReference type="ARBA" id="ARBA00022692"/>
    </source>
</evidence>
<keyword evidence="8 13" id="KW-0812">Transmembrane</keyword>
<dbReference type="RefSeq" id="WP_091365067.1">
    <property type="nucleotide sequence ID" value="NZ_FMXA01000018.1"/>
</dbReference>
<evidence type="ECO:0000256" key="3">
    <source>
        <dbReference type="ARBA" id="ARBA00010199"/>
    </source>
</evidence>
<sequence>MQIDFTTGSIGKKIFLFTLPLMAGDVFQQLYNVVDTLIVGRYAGVAVLAAVGSSYTLMTFLSSVLIGLCMGSSAWLSIQVGRGGQEGRMRTGLFLSFLLIGILMAILTGASYLFLPQIIHILQIPPDVVTPMKEYLTIILMGMGAVFLLNYLAAFLRAIGNSVAPLYFLAGAMVINIVLDLYFIVSLHMGASGAAWATVISQYAAAVGLALYCAGKMAPFWPKAADRHWDRSIFKEMCNLSLMTSVQQSIMNLGILAIQGLVNSFGTVIMAAFSIAVKIDTLAYTPVQDYGNAFSTFVAQNYGAGRWDRIRKGVHLSLWILLFFCGIISAIVWFAAAPLMGIFVDASETAVIAEGVRYLRIEGSLYIGIGILFLLYGYYRAINSPFMSIVLTVISLGTRVALAFLLAPLPQFGVSAIWAAIPIGWFLADMVGLLWMRRMRTA</sequence>
<evidence type="ECO:0000256" key="10">
    <source>
        <dbReference type="ARBA" id="ARBA00023065"/>
    </source>
</evidence>
<keyword evidence="7" id="KW-1003">Cell membrane</keyword>
<dbReference type="PANTHER" id="PTHR43298:SF2">
    <property type="entry name" value="FMN_FAD EXPORTER YEEO-RELATED"/>
    <property type="match status" value="1"/>
</dbReference>
<accession>A0A1G5WDI2</accession>
<evidence type="ECO:0000256" key="13">
    <source>
        <dbReference type="SAM" id="Phobius"/>
    </source>
</evidence>
<comment type="similarity">
    <text evidence="3">Belongs to the multi antimicrobial extrusion (MATE) (TC 2.A.66.1) family.</text>
</comment>
<dbReference type="InterPro" id="IPR048279">
    <property type="entry name" value="MdtK-like"/>
</dbReference>
<keyword evidence="11 13" id="KW-0472">Membrane</keyword>
<dbReference type="GeneID" id="87756319"/>
<evidence type="ECO:0000256" key="11">
    <source>
        <dbReference type="ARBA" id="ARBA00023136"/>
    </source>
</evidence>
<feature type="transmembrane region" description="Helical" evidence="13">
    <location>
        <begin position="30"/>
        <end position="51"/>
    </location>
</feature>
<keyword evidence="5" id="KW-0813">Transport</keyword>
<evidence type="ECO:0000256" key="4">
    <source>
        <dbReference type="ARBA" id="ARBA00020268"/>
    </source>
</evidence>
<dbReference type="InterPro" id="IPR002528">
    <property type="entry name" value="MATE_fam"/>
</dbReference>
<feature type="transmembrane region" description="Helical" evidence="13">
    <location>
        <begin position="135"/>
        <end position="154"/>
    </location>
</feature>
<evidence type="ECO:0000313" key="14">
    <source>
        <dbReference type="EMBL" id="SDA56209.1"/>
    </source>
</evidence>
<evidence type="ECO:0000256" key="1">
    <source>
        <dbReference type="ARBA" id="ARBA00003408"/>
    </source>
</evidence>
<dbReference type="PIRSF" id="PIRSF006603">
    <property type="entry name" value="DinF"/>
    <property type="match status" value="1"/>
</dbReference>
<evidence type="ECO:0000256" key="2">
    <source>
        <dbReference type="ARBA" id="ARBA00004651"/>
    </source>
</evidence>
<dbReference type="STRING" id="209880.SAMN02910343_01313"/>
<feature type="transmembrane region" description="Helical" evidence="13">
    <location>
        <begin position="415"/>
        <end position="436"/>
    </location>
</feature>
<dbReference type="PANTHER" id="PTHR43298">
    <property type="entry name" value="MULTIDRUG RESISTANCE PROTEIN NORM-RELATED"/>
    <property type="match status" value="1"/>
</dbReference>